<protein>
    <submittedName>
        <fullName evidence="1">Uncharacterized protein</fullName>
    </submittedName>
</protein>
<dbReference type="Proteomes" id="UP000619260">
    <property type="component" value="Unassembled WGS sequence"/>
</dbReference>
<keyword evidence="2" id="KW-1185">Reference proteome</keyword>
<dbReference type="EMBL" id="BOPF01000018">
    <property type="protein sequence ID" value="GIJ47819.1"/>
    <property type="molecule type" value="Genomic_DNA"/>
</dbReference>
<organism evidence="1 2">
    <name type="scientific">Virgisporangium aliadipatigenens</name>
    <dbReference type="NCBI Taxonomy" id="741659"/>
    <lineage>
        <taxon>Bacteria</taxon>
        <taxon>Bacillati</taxon>
        <taxon>Actinomycetota</taxon>
        <taxon>Actinomycetes</taxon>
        <taxon>Micromonosporales</taxon>
        <taxon>Micromonosporaceae</taxon>
        <taxon>Virgisporangium</taxon>
    </lineage>
</organism>
<accession>A0A8J3YLR7</accession>
<comment type="caution">
    <text evidence="1">The sequence shown here is derived from an EMBL/GenBank/DDBJ whole genome shotgun (WGS) entry which is preliminary data.</text>
</comment>
<name>A0A8J3YLR7_9ACTN</name>
<gene>
    <name evidence="1" type="ORF">Val02_47050</name>
</gene>
<proteinExistence type="predicted"/>
<reference evidence="1" key="1">
    <citation type="submission" date="2021-01" db="EMBL/GenBank/DDBJ databases">
        <title>Whole genome shotgun sequence of Virgisporangium aliadipatigenens NBRC 105644.</title>
        <authorList>
            <person name="Komaki H."/>
            <person name="Tamura T."/>
        </authorList>
    </citation>
    <scope>NUCLEOTIDE SEQUENCE</scope>
    <source>
        <strain evidence="1">NBRC 105644</strain>
    </source>
</reference>
<evidence type="ECO:0000313" key="1">
    <source>
        <dbReference type="EMBL" id="GIJ47819.1"/>
    </source>
</evidence>
<dbReference type="AlphaFoldDB" id="A0A8J3YLR7"/>
<sequence>MTVHSKESWVIGADKWRNPDEGLTSDFEAQRWEPVLAGDLPRRRPLHQRPAHYDNGQTCSLAGANGPRRRNFISLR</sequence>
<evidence type="ECO:0000313" key="2">
    <source>
        <dbReference type="Proteomes" id="UP000619260"/>
    </source>
</evidence>